<organism evidence="2 3">
    <name type="scientific">Candidatus Yanofskybacteria bacterium RIFCSPHIGHO2_01_FULL_41_53</name>
    <dbReference type="NCBI Taxonomy" id="1802663"/>
    <lineage>
        <taxon>Bacteria</taxon>
        <taxon>Candidatus Yanofskyibacteriota</taxon>
    </lineage>
</organism>
<feature type="transmembrane region" description="Helical" evidence="1">
    <location>
        <begin position="66"/>
        <end position="87"/>
    </location>
</feature>
<protein>
    <submittedName>
        <fullName evidence="2">Uncharacterized protein</fullName>
    </submittedName>
</protein>
<dbReference type="EMBL" id="MGJD01000010">
    <property type="protein sequence ID" value="OGN01108.1"/>
    <property type="molecule type" value="Genomic_DNA"/>
</dbReference>
<accession>A0A1F8EKI5</accession>
<keyword evidence="1" id="KW-0812">Transmembrane</keyword>
<evidence type="ECO:0000313" key="3">
    <source>
        <dbReference type="Proteomes" id="UP000177117"/>
    </source>
</evidence>
<gene>
    <name evidence="2" type="ORF">A2650_00400</name>
</gene>
<dbReference type="Proteomes" id="UP000177117">
    <property type="component" value="Unassembled WGS sequence"/>
</dbReference>
<feature type="transmembrane region" description="Helical" evidence="1">
    <location>
        <begin position="24"/>
        <end position="45"/>
    </location>
</feature>
<name>A0A1F8EKI5_9BACT</name>
<dbReference type="AlphaFoldDB" id="A0A1F8EKI5"/>
<proteinExistence type="predicted"/>
<reference evidence="2 3" key="1">
    <citation type="journal article" date="2016" name="Nat. Commun.">
        <title>Thousands of microbial genomes shed light on interconnected biogeochemical processes in an aquifer system.</title>
        <authorList>
            <person name="Anantharaman K."/>
            <person name="Brown C.T."/>
            <person name="Hug L.A."/>
            <person name="Sharon I."/>
            <person name="Castelle C.J."/>
            <person name="Probst A.J."/>
            <person name="Thomas B.C."/>
            <person name="Singh A."/>
            <person name="Wilkins M.J."/>
            <person name="Karaoz U."/>
            <person name="Brodie E.L."/>
            <person name="Williams K.H."/>
            <person name="Hubbard S.S."/>
            <person name="Banfield J.F."/>
        </authorList>
    </citation>
    <scope>NUCLEOTIDE SEQUENCE [LARGE SCALE GENOMIC DNA]</scope>
</reference>
<evidence type="ECO:0000256" key="1">
    <source>
        <dbReference type="SAM" id="Phobius"/>
    </source>
</evidence>
<keyword evidence="1" id="KW-0472">Membrane</keyword>
<evidence type="ECO:0000313" key="2">
    <source>
        <dbReference type="EMBL" id="OGN01108.1"/>
    </source>
</evidence>
<sequence>MDKYIDWLTGFGYLRLQSWQMMTFYLVLAFILLGVRVIAFAKYIYPHIVKENEVNRAIHGQVRSDLNLLDKIGIILFLLLGFSVGPFF</sequence>
<keyword evidence="1" id="KW-1133">Transmembrane helix</keyword>
<comment type="caution">
    <text evidence="2">The sequence shown here is derived from an EMBL/GenBank/DDBJ whole genome shotgun (WGS) entry which is preliminary data.</text>
</comment>